<reference evidence="2" key="1">
    <citation type="submission" date="2022-06" db="EMBL/GenBank/DDBJ databases">
        <title>Genomic Encyclopedia of Archaeal and Bacterial Type Strains, Phase II (KMG-II): from individual species to whole genera.</title>
        <authorList>
            <person name="Goeker M."/>
        </authorList>
    </citation>
    <scope>NUCLEOTIDE SEQUENCE</scope>
    <source>
        <strain evidence="2">DSM 43935</strain>
    </source>
</reference>
<dbReference type="AlphaFoldDB" id="A0AAE3GKZ6"/>
<evidence type="ECO:0000256" key="1">
    <source>
        <dbReference type="SAM" id="MobiDB-lite"/>
    </source>
</evidence>
<feature type="compositionally biased region" description="Pro residues" evidence="1">
    <location>
        <begin position="22"/>
        <end position="37"/>
    </location>
</feature>
<protein>
    <submittedName>
        <fullName evidence="2">Uncharacterized protein</fullName>
    </submittedName>
</protein>
<dbReference type="EMBL" id="JAMTCK010000024">
    <property type="protein sequence ID" value="MCP2170126.1"/>
    <property type="molecule type" value="Genomic_DNA"/>
</dbReference>
<sequence>MTSDQRPLPGPGLARPASAVPGPSPARPPVPGPPPDPTAAVDRALAGLDGLAELPVAEHVARFDAVHTALTAALTSIDKV</sequence>
<accession>A0AAE3GKZ6</accession>
<name>A0AAE3GKZ6_9PSEU</name>
<organism evidence="2 3">
    <name type="scientific">Goodfellowiella coeruleoviolacea</name>
    <dbReference type="NCBI Taxonomy" id="334858"/>
    <lineage>
        <taxon>Bacteria</taxon>
        <taxon>Bacillati</taxon>
        <taxon>Actinomycetota</taxon>
        <taxon>Actinomycetes</taxon>
        <taxon>Pseudonocardiales</taxon>
        <taxon>Pseudonocardiaceae</taxon>
        <taxon>Goodfellowiella</taxon>
    </lineage>
</organism>
<gene>
    <name evidence="2" type="ORF">LX83_007014</name>
</gene>
<evidence type="ECO:0000313" key="2">
    <source>
        <dbReference type="EMBL" id="MCP2170126.1"/>
    </source>
</evidence>
<proteinExistence type="predicted"/>
<dbReference type="Proteomes" id="UP001206128">
    <property type="component" value="Unassembled WGS sequence"/>
</dbReference>
<comment type="caution">
    <text evidence="2">The sequence shown here is derived from an EMBL/GenBank/DDBJ whole genome shotgun (WGS) entry which is preliminary data.</text>
</comment>
<keyword evidence="3" id="KW-1185">Reference proteome</keyword>
<feature type="region of interest" description="Disordered" evidence="1">
    <location>
        <begin position="1"/>
        <end position="41"/>
    </location>
</feature>
<dbReference type="RefSeq" id="WP_407649743.1">
    <property type="nucleotide sequence ID" value="NZ_JAMTCK010000024.1"/>
</dbReference>
<evidence type="ECO:0000313" key="3">
    <source>
        <dbReference type="Proteomes" id="UP001206128"/>
    </source>
</evidence>